<dbReference type="GO" id="GO:0016491">
    <property type="term" value="F:oxidoreductase activity"/>
    <property type="evidence" value="ECO:0007669"/>
    <property type="project" value="UniProtKB-KW"/>
</dbReference>
<reference evidence="8" key="1">
    <citation type="journal article" date="2019" name="Int. J. Syst. Evol. Microbiol.">
        <title>The Global Catalogue of Microorganisms (GCM) 10K type strain sequencing project: providing services to taxonomists for standard genome sequencing and annotation.</title>
        <authorList>
            <consortium name="The Broad Institute Genomics Platform"/>
            <consortium name="The Broad Institute Genome Sequencing Center for Infectious Disease"/>
            <person name="Wu L."/>
            <person name="Ma J."/>
        </authorList>
    </citation>
    <scope>NUCLEOTIDE SEQUENCE [LARGE SCALE GENOMIC DNA]</scope>
    <source>
        <strain evidence="8">SHR3</strain>
    </source>
</reference>
<dbReference type="NCBIfam" id="TIGR03860">
    <property type="entry name" value="FMN_nitrolo"/>
    <property type="match status" value="1"/>
</dbReference>
<dbReference type="InterPro" id="IPR036661">
    <property type="entry name" value="Luciferase-like_sf"/>
</dbReference>
<proteinExistence type="inferred from homology"/>
<dbReference type="PANTHER" id="PTHR30011:SF16">
    <property type="entry name" value="C2H2 FINGER DOMAIN TRANSCRIPTION FACTOR (EUROFUNG)-RELATED"/>
    <property type="match status" value="1"/>
</dbReference>
<dbReference type="RefSeq" id="WP_096448723.1">
    <property type="nucleotide sequence ID" value="NZ_JBHSOG010000010.1"/>
</dbReference>
<gene>
    <name evidence="7" type="ORF">ACFPTN_03600</name>
</gene>
<dbReference type="EC" id="1.-.-.-" evidence="7"/>
<keyword evidence="2" id="KW-0288">FMN</keyword>
<keyword evidence="4" id="KW-0503">Monooxygenase</keyword>
<comment type="caution">
    <text evidence="7">The sequence shown here is derived from an EMBL/GenBank/DDBJ whole genome shotgun (WGS) entry which is preliminary data.</text>
</comment>
<dbReference type="InterPro" id="IPR051260">
    <property type="entry name" value="Diverse_substr_monoxygenases"/>
</dbReference>
<dbReference type="EMBL" id="JBHSOG010000010">
    <property type="protein sequence ID" value="MFC5768450.1"/>
    <property type="molecule type" value="Genomic_DNA"/>
</dbReference>
<dbReference type="CDD" id="cd01095">
    <property type="entry name" value="Nitrilotriacetate_monoxgenase"/>
    <property type="match status" value="1"/>
</dbReference>
<dbReference type="PIRSF" id="PIRSF000337">
    <property type="entry name" value="NTA_MOA"/>
    <property type="match status" value="1"/>
</dbReference>
<keyword evidence="1" id="KW-0285">Flavoprotein</keyword>
<keyword evidence="3 7" id="KW-0560">Oxidoreductase</keyword>
<evidence type="ECO:0000256" key="4">
    <source>
        <dbReference type="ARBA" id="ARBA00023033"/>
    </source>
</evidence>
<evidence type="ECO:0000313" key="8">
    <source>
        <dbReference type="Proteomes" id="UP001595974"/>
    </source>
</evidence>
<keyword evidence="8" id="KW-1185">Reference proteome</keyword>
<dbReference type="PANTHER" id="PTHR30011">
    <property type="entry name" value="ALKANESULFONATE MONOOXYGENASE-RELATED"/>
    <property type="match status" value="1"/>
</dbReference>
<feature type="domain" description="Luciferase-like" evidence="6">
    <location>
        <begin position="22"/>
        <end position="327"/>
    </location>
</feature>
<dbReference type="InterPro" id="IPR011251">
    <property type="entry name" value="Luciferase-like_dom"/>
</dbReference>
<dbReference type="SUPFAM" id="SSF51679">
    <property type="entry name" value="Bacterial luciferase-like"/>
    <property type="match status" value="1"/>
</dbReference>
<evidence type="ECO:0000256" key="5">
    <source>
        <dbReference type="ARBA" id="ARBA00033748"/>
    </source>
</evidence>
<evidence type="ECO:0000259" key="6">
    <source>
        <dbReference type="Pfam" id="PF00296"/>
    </source>
</evidence>
<dbReference type="Pfam" id="PF00296">
    <property type="entry name" value="Bac_luciferase"/>
    <property type="match status" value="1"/>
</dbReference>
<comment type="similarity">
    <text evidence="5">Belongs to the NtaA/SnaA/DszA monooxygenase family.</text>
</comment>
<dbReference type="InterPro" id="IPR016215">
    <property type="entry name" value="NTA_MOA"/>
</dbReference>
<sequence length="444" mass="48976">MTRQLKLGAFLFTPGNHAGGWRHPAAIPETDMDFALYAKLAQTAERGKLDAVFFQDTAAIADDTLADGGRNGYARVSWLEPVTLIAALAAVTRDIGLISTATTSYNEPYHVARKFASIDHISGGRAGWNLVTSQIENESGNFGRDQHLEHAARYERAGEFYDVVRGLWDGWEDGALLRDKDSAIYFDTAKVHRLDHRGRHFRVRGPLNVARSPQGRPVVSQAGSSPAGRDLAARSADLVFTAAVTLDEAREFYADVKTRTAAHGRNPDHIKILPGLLPIVGRSEAEAHEKYQQLLDLLPADLGSKPINRLAGELDLSKYPLDGPLPDLPPNNSALGRQKLLVDLARRDNLTIRQLAKHFACAGGHRFIYGTPARIADEMQHWLDNDGADGFNLMFPHFPAPLEEFVDLVVPELQRRGIFRTAYEGRTLRENLGIPRPASPHAAR</sequence>
<evidence type="ECO:0000313" key="7">
    <source>
        <dbReference type="EMBL" id="MFC5768450.1"/>
    </source>
</evidence>
<evidence type="ECO:0000256" key="1">
    <source>
        <dbReference type="ARBA" id="ARBA00022630"/>
    </source>
</evidence>
<dbReference type="Gene3D" id="3.20.20.30">
    <property type="entry name" value="Luciferase-like domain"/>
    <property type="match status" value="1"/>
</dbReference>
<accession>A0ABW1AMD6</accession>
<organism evidence="7 8">
    <name type="scientific">Thauera sinica</name>
    <dbReference type="NCBI Taxonomy" id="2665146"/>
    <lineage>
        <taxon>Bacteria</taxon>
        <taxon>Pseudomonadati</taxon>
        <taxon>Pseudomonadota</taxon>
        <taxon>Betaproteobacteria</taxon>
        <taxon>Rhodocyclales</taxon>
        <taxon>Zoogloeaceae</taxon>
        <taxon>Thauera</taxon>
    </lineage>
</organism>
<name>A0ABW1AMD6_9RHOO</name>
<evidence type="ECO:0000256" key="3">
    <source>
        <dbReference type="ARBA" id="ARBA00023002"/>
    </source>
</evidence>
<dbReference type="Proteomes" id="UP001595974">
    <property type="component" value="Unassembled WGS sequence"/>
</dbReference>
<evidence type="ECO:0000256" key="2">
    <source>
        <dbReference type="ARBA" id="ARBA00022643"/>
    </source>
</evidence>
<protein>
    <submittedName>
        <fullName evidence="7">LLM class flavin-dependent oxidoreductase</fullName>
        <ecNumber evidence="7">1.-.-.-</ecNumber>
    </submittedName>
</protein>